<proteinExistence type="predicted"/>
<protein>
    <submittedName>
        <fullName evidence="1">Uncharacterized protein</fullName>
    </submittedName>
</protein>
<reference evidence="1 2" key="2">
    <citation type="journal article" date="2022" name="Mol. Ecol. Resour.">
        <title>The genomes of chicory, endive, great burdock and yacon provide insights into Asteraceae paleo-polyploidization history and plant inulin production.</title>
        <authorList>
            <person name="Fan W."/>
            <person name="Wang S."/>
            <person name="Wang H."/>
            <person name="Wang A."/>
            <person name="Jiang F."/>
            <person name="Liu H."/>
            <person name="Zhao H."/>
            <person name="Xu D."/>
            <person name="Zhang Y."/>
        </authorList>
    </citation>
    <scope>NUCLEOTIDE SEQUENCE [LARGE SCALE GENOMIC DNA]</scope>
    <source>
        <strain evidence="2">cv. Niubang</strain>
    </source>
</reference>
<dbReference type="EMBL" id="CM042058">
    <property type="protein sequence ID" value="KAI3685106.1"/>
    <property type="molecule type" value="Genomic_DNA"/>
</dbReference>
<keyword evidence="2" id="KW-1185">Reference proteome</keyword>
<organism evidence="1 2">
    <name type="scientific">Arctium lappa</name>
    <name type="common">Greater burdock</name>
    <name type="synonym">Lappa major</name>
    <dbReference type="NCBI Taxonomy" id="4217"/>
    <lineage>
        <taxon>Eukaryota</taxon>
        <taxon>Viridiplantae</taxon>
        <taxon>Streptophyta</taxon>
        <taxon>Embryophyta</taxon>
        <taxon>Tracheophyta</taxon>
        <taxon>Spermatophyta</taxon>
        <taxon>Magnoliopsida</taxon>
        <taxon>eudicotyledons</taxon>
        <taxon>Gunneridae</taxon>
        <taxon>Pentapetalae</taxon>
        <taxon>asterids</taxon>
        <taxon>campanulids</taxon>
        <taxon>Asterales</taxon>
        <taxon>Asteraceae</taxon>
        <taxon>Carduoideae</taxon>
        <taxon>Cardueae</taxon>
        <taxon>Arctiinae</taxon>
        <taxon>Arctium</taxon>
    </lineage>
</organism>
<dbReference type="Proteomes" id="UP001055879">
    <property type="component" value="Linkage Group LG12"/>
</dbReference>
<comment type="caution">
    <text evidence="1">The sequence shown here is derived from an EMBL/GenBank/DDBJ whole genome shotgun (WGS) entry which is preliminary data.</text>
</comment>
<reference evidence="2" key="1">
    <citation type="journal article" date="2022" name="Mol. Ecol. Resour.">
        <title>The genomes of chicory, endive, great burdock and yacon provide insights into Asteraceae palaeo-polyploidization history and plant inulin production.</title>
        <authorList>
            <person name="Fan W."/>
            <person name="Wang S."/>
            <person name="Wang H."/>
            <person name="Wang A."/>
            <person name="Jiang F."/>
            <person name="Liu H."/>
            <person name="Zhao H."/>
            <person name="Xu D."/>
            <person name="Zhang Y."/>
        </authorList>
    </citation>
    <scope>NUCLEOTIDE SEQUENCE [LARGE SCALE GENOMIC DNA]</scope>
    <source>
        <strain evidence="2">cv. Niubang</strain>
    </source>
</reference>
<accession>A0ACB8YJ32</accession>
<evidence type="ECO:0000313" key="2">
    <source>
        <dbReference type="Proteomes" id="UP001055879"/>
    </source>
</evidence>
<sequence>MAANMRKVPMKTGTAKSHIQNKFAKSKENTPIKNSVVDSNTTADQGNQQLKKKTIWHVDSGCSRHMTGNMACLQNFKKFDGGHVAFGDNPAGGKISGKGMVSKGKMSFEDVYYVEQLRYNLLSVSQVCDKKHSVLYTETECIILAPGFKVVDENMILLRTPRKDNVYCLDLENISSVSSLNFLLSKASVDESSLWHRRMCHMNFKTMNILVKNNLVRGLPQKVFSCDDHCVACLKGKQHKTSHKSKEINTISSPLQLLHMDLFGPTNVMSIGKKSYCLVIVDDFSRFTWVYFLRTKDETSGLIKSFVLRIENQTNLRVKVIRSDNGTEFKNNDLNSFCEAKGIEKQYSAPRTPQQNGVAERRNRTLIEATRSLLAYSKLPITFWAEAVNTACYVQNRVLVVKSQGKTPCELFNKRKPFIGFFKPFGCPCTILNTKSHLGKFESKAEDGFLVGYSSQSPDWLFDIDSLTNALGFSNVQTAGTTSEHVQAQKQEFVMFPIPTADPVEFCQEEKKDDSEDSDPDEEDKGDEENKSDKEDDHNPGNTGHEMPILSEDDTDEENSSVYGGRTPEKNDSNLEANLNEEVVNHTRTQKNHPPQLVIGDINSPMITRQQSKLGGLKDIQTGLLSCFLSQIEPKKAYDAMKDPNWIEAMEEELLQFVLQDVWDLVDLPKGHRAIGTRWIFRNKKDERGIVIKNKARLVAQGYTQKEGIDYEEVFAPVARIEAIRLFLAYASFMKFRVYQMDVKSAFLYGTIDEEVYVCQPPGFENPNFPDRVYKLKKALYGLHQAPRAWYDTLSTYLLENGFERGIIDKTLFIRWKKKNILLALDPQKIICVKQKKYGIFISQSKYVQDILTKFGFSDSKPASTPMETHKQITADLKGEDVDVHHYRSMIGSLMYLTASRPDIMFVVCVCARFQCKKQTTVSTSTTEAEYIAAASCCSQVLWIQNQMLDYGVTFLHTPIFIDNNSAISIVNNPVKHSKTKHIEIRLVNAARLAMLQKPKQAEGFHQIVDFLKSSHISYALTVNPTIYVEHMHQFWANASIHTEDGNQVIKSRVCDKPLTITEGCIRIHLRLDDASGITSLSKEDLFQSISRMGYEGPTEVYKFFKSKFSPQWRFFVHTLLHCISRKTTGWSEFSSTLDYALVCLATSRKFNFSQMIFNDLMSNLDTKTKGFYMYPRFVQDLPSFQEVYVPKPPKGKVFSNMKRPSKDFSGQETPLFSTMMVMSHSHGEASMSNSTSDHPTDDLPTPFSSIDTPQIPIVKPTSPITKTYQRKKDSVNIPKTFPTATLDEQSSKGPRCQETTGVEGASARQKASTKRSKDPSKVVNTPKGGEDRYNYEELMDTLGTLSLEVHNQNLEIKDMQKVILSQQEQIAHLKKLVLKLVHKKKKTQFVLKKRRTNDASKKGERSEVEIEKKSTSEMEFQFEGETGAEKEKDIGTEAETFVKAAEIGKATETSMKESVTESAAVTTPEVSGSIS</sequence>
<name>A0ACB8YJ32_ARCLA</name>
<evidence type="ECO:0000313" key="1">
    <source>
        <dbReference type="EMBL" id="KAI3685106.1"/>
    </source>
</evidence>
<gene>
    <name evidence="1" type="ORF">L6452_34340</name>
</gene>